<dbReference type="Proteomes" id="UP001198862">
    <property type="component" value="Unassembled WGS sequence"/>
</dbReference>
<keyword evidence="2 4" id="KW-0238">DNA-binding</keyword>
<keyword evidence="1" id="KW-0805">Transcription regulation</keyword>
<organism evidence="6 7">
    <name type="scientific">Reyranella aquatilis</name>
    <dbReference type="NCBI Taxonomy" id="2035356"/>
    <lineage>
        <taxon>Bacteria</taxon>
        <taxon>Pseudomonadati</taxon>
        <taxon>Pseudomonadota</taxon>
        <taxon>Alphaproteobacteria</taxon>
        <taxon>Hyphomicrobiales</taxon>
        <taxon>Reyranellaceae</taxon>
        <taxon>Reyranella</taxon>
    </lineage>
</organism>
<evidence type="ECO:0000259" key="5">
    <source>
        <dbReference type="PROSITE" id="PS50977"/>
    </source>
</evidence>
<feature type="DNA-binding region" description="H-T-H motif" evidence="4">
    <location>
        <begin position="31"/>
        <end position="50"/>
    </location>
</feature>
<dbReference type="InterPro" id="IPR050109">
    <property type="entry name" value="HTH-type_TetR-like_transc_reg"/>
</dbReference>
<dbReference type="PRINTS" id="PR00455">
    <property type="entry name" value="HTHTETR"/>
</dbReference>
<keyword evidence="3" id="KW-0804">Transcription</keyword>
<dbReference type="InterPro" id="IPR041669">
    <property type="entry name" value="TetR_C_15"/>
</dbReference>
<gene>
    <name evidence="6" type="ORF">LJ725_21875</name>
</gene>
<sequence>MPRQARATQTVASIVEAAAQILEKGGLAAFTTNAVAERAGVSIGTLYQYFGDKNALVMALARREMEAALADVARALQGEVDPSVEGRIRAMVRTIVHAFRGRQRARKAVIQAILSQDGGISLMAPVASFIARTGETVGRFPNSLLGPLTREQVFVVSRSLMGVVRAAVLEEQPFLASRDFEDEIVRLIVAYLDAIRADPDQRRTIA</sequence>
<dbReference type="PROSITE" id="PS01081">
    <property type="entry name" value="HTH_TETR_1"/>
    <property type="match status" value="1"/>
</dbReference>
<dbReference type="InterPro" id="IPR001647">
    <property type="entry name" value="HTH_TetR"/>
</dbReference>
<dbReference type="Pfam" id="PF17918">
    <property type="entry name" value="TetR_C_15"/>
    <property type="match status" value="1"/>
</dbReference>
<dbReference type="Pfam" id="PF00440">
    <property type="entry name" value="TetR_N"/>
    <property type="match status" value="1"/>
</dbReference>
<dbReference type="Gene3D" id="1.10.357.10">
    <property type="entry name" value="Tetracycline Repressor, domain 2"/>
    <property type="match status" value="1"/>
</dbReference>
<protein>
    <submittedName>
        <fullName evidence="6">TetR/AcrR family transcriptional regulator</fullName>
    </submittedName>
</protein>
<dbReference type="SUPFAM" id="SSF46689">
    <property type="entry name" value="Homeodomain-like"/>
    <property type="match status" value="1"/>
</dbReference>
<feature type="domain" description="HTH tetR-type" evidence="5">
    <location>
        <begin position="8"/>
        <end position="68"/>
    </location>
</feature>
<dbReference type="PROSITE" id="PS50977">
    <property type="entry name" value="HTH_TETR_2"/>
    <property type="match status" value="1"/>
</dbReference>
<dbReference type="InterPro" id="IPR009057">
    <property type="entry name" value="Homeodomain-like_sf"/>
</dbReference>
<dbReference type="PANTHER" id="PTHR30055:SF234">
    <property type="entry name" value="HTH-TYPE TRANSCRIPTIONAL REGULATOR BETI"/>
    <property type="match status" value="1"/>
</dbReference>
<dbReference type="RefSeq" id="WP_230553033.1">
    <property type="nucleotide sequence ID" value="NZ_JAJISD010000010.1"/>
</dbReference>
<dbReference type="InterPro" id="IPR023772">
    <property type="entry name" value="DNA-bd_HTH_TetR-type_CS"/>
</dbReference>
<evidence type="ECO:0000256" key="4">
    <source>
        <dbReference type="PROSITE-ProRule" id="PRU00335"/>
    </source>
</evidence>
<name>A0ABS8KZV7_9HYPH</name>
<reference evidence="6 7" key="1">
    <citation type="submission" date="2021-11" db="EMBL/GenBank/DDBJ databases">
        <authorList>
            <person name="Lee D.-H."/>
            <person name="Kim S.-B."/>
        </authorList>
    </citation>
    <scope>NUCLEOTIDE SEQUENCE [LARGE SCALE GENOMIC DNA]</scope>
    <source>
        <strain evidence="6 7">KCTC 52223</strain>
    </source>
</reference>
<dbReference type="PANTHER" id="PTHR30055">
    <property type="entry name" value="HTH-TYPE TRANSCRIPTIONAL REGULATOR RUTR"/>
    <property type="match status" value="1"/>
</dbReference>
<evidence type="ECO:0000256" key="1">
    <source>
        <dbReference type="ARBA" id="ARBA00023015"/>
    </source>
</evidence>
<keyword evidence="7" id="KW-1185">Reference proteome</keyword>
<accession>A0ABS8KZV7</accession>
<evidence type="ECO:0000256" key="3">
    <source>
        <dbReference type="ARBA" id="ARBA00023163"/>
    </source>
</evidence>
<evidence type="ECO:0000256" key="2">
    <source>
        <dbReference type="ARBA" id="ARBA00023125"/>
    </source>
</evidence>
<evidence type="ECO:0000313" key="6">
    <source>
        <dbReference type="EMBL" id="MCC8431632.1"/>
    </source>
</evidence>
<proteinExistence type="predicted"/>
<evidence type="ECO:0000313" key="7">
    <source>
        <dbReference type="Proteomes" id="UP001198862"/>
    </source>
</evidence>
<dbReference type="EMBL" id="JAJISD010000010">
    <property type="protein sequence ID" value="MCC8431632.1"/>
    <property type="molecule type" value="Genomic_DNA"/>
</dbReference>
<comment type="caution">
    <text evidence="6">The sequence shown here is derived from an EMBL/GenBank/DDBJ whole genome shotgun (WGS) entry which is preliminary data.</text>
</comment>